<accession>A0A5D0NI75</accession>
<evidence type="ECO:0000256" key="8">
    <source>
        <dbReference type="SAM" id="Phobius"/>
    </source>
</evidence>
<keyword evidence="5 8" id="KW-1133">Transmembrane helix</keyword>
<evidence type="ECO:0000313" key="11">
    <source>
        <dbReference type="Proteomes" id="UP000323380"/>
    </source>
</evidence>
<evidence type="ECO:0000259" key="9">
    <source>
        <dbReference type="Pfam" id="PF18967"/>
    </source>
</evidence>
<proteinExistence type="predicted"/>
<keyword evidence="2" id="KW-1003">Cell membrane</keyword>
<dbReference type="InterPro" id="IPR043760">
    <property type="entry name" value="PycTM_dom"/>
</dbReference>
<comment type="subcellular location">
    <subcellularLocation>
        <location evidence="1">Cell membrane</location>
    </subcellularLocation>
</comment>
<dbReference type="RefSeq" id="WP_067899363.1">
    <property type="nucleotide sequence ID" value="NZ_VSFG01000005.1"/>
</dbReference>
<keyword evidence="3 8" id="KW-0812">Transmembrane</keyword>
<feature type="transmembrane region" description="Helical" evidence="8">
    <location>
        <begin position="59"/>
        <end position="76"/>
    </location>
</feature>
<keyword evidence="6" id="KW-0051">Antiviral defense</keyword>
<dbReference type="AlphaFoldDB" id="A0A5D0NI75"/>
<dbReference type="Pfam" id="PF18967">
    <property type="entry name" value="PycTM"/>
    <property type="match status" value="1"/>
</dbReference>
<feature type="transmembrane region" description="Helical" evidence="8">
    <location>
        <begin position="35"/>
        <end position="53"/>
    </location>
</feature>
<dbReference type="EMBL" id="VSFG01000005">
    <property type="protein sequence ID" value="TYB44049.1"/>
    <property type="molecule type" value="Genomic_DNA"/>
</dbReference>
<evidence type="ECO:0000256" key="5">
    <source>
        <dbReference type="ARBA" id="ARBA00022989"/>
    </source>
</evidence>
<keyword evidence="7 8" id="KW-0472">Membrane</keyword>
<evidence type="ECO:0000313" key="10">
    <source>
        <dbReference type="EMBL" id="TYB44049.1"/>
    </source>
</evidence>
<dbReference type="STRING" id="1220554.GCA_001552135_06164"/>
<evidence type="ECO:0000256" key="1">
    <source>
        <dbReference type="ARBA" id="ARBA00004236"/>
    </source>
</evidence>
<evidence type="ECO:0000256" key="4">
    <source>
        <dbReference type="ARBA" id="ARBA00022741"/>
    </source>
</evidence>
<evidence type="ECO:0000256" key="6">
    <source>
        <dbReference type="ARBA" id="ARBA00023118"/>
    </source>
</evidence>
<evidence type="ECO:0000256" key="2">
    <source>
        <dbReference type="ARBA" id="ARBA00022475"/>
    </source>
</evidence>
<keyword evidence="4" id="KW-0547">Nucleotide-binding</keyword>
<feature type="domain" description="Pycsar effector protein" evidence="9">
    <location>
        <begin position="18"/>
        <end position="149"/>
    </location>
</feature>
<sequence>MDSDSIAHDAEHDAMVALNAMGTFQNYLQHADAKVSVLYAVLASSAAAVLSAAGDTSALFALGYLAVFVGAGVHLTQAIRPRLGGEPTVSAFGILGITERLPADAAAQRDEAWAMARTLAGAAALKHHHVVRAIPWTAASVVLALAKVLWVSVSG</sequence>
<comment type="caution">
    <text evidence="10">The sequence shown here is derived from an EMBL/GenBank/DDBJ whole genome shotgun (WGS) entry which is preliminary data.</text>
</comment>
<name>A0A5D0NI75_9ACTN</name>
<reference evidence="10 11" key="1">
    <citation type="submission" date="2019-08" db="EMBL/GenBank/DDBJ databases">
        <title>Actinomadura sp. nov. CYP1-5 isolated from mountain soil.</title>
        <authorList>
            <person name="Songsumanus A."/>
            <person name="Kuncharoen N."/>
            <person name="Kudo T."/>
            <person name="Yuki M."/>
            <person name="Igarashi Y."/>
            <person name="Tanasupawat S."/>
        </authorList>
    </citation>
    <scope>NUCLEOTIDE SEQUENCE [LARGE SCALE GENOMIC DNA]</scope>
    <source>
        <strain evidence="10 11">JCM 14158</strain>
    </source>
</reference>
<dbReference type="Proteomes" id="UP000323380">
    <property type="component" value="Unassembled WGS sequence"/>
</dbReference>
<evidence type="ECO:0000256" key="3">
    <source>
        <dbReference type="ARBA" id="ARBA00022692"/>
    </source>
</evidence>
<keyword evidence="11" id="KW-1185">Reference proteome</keyword>
<protein>
    <recommendedName>
        <fullName evidence="9">Pycsar effector protein domain-containing protein</fullName>
    </recommendedName>
</protein>
<gene>
    <name evidence="10" type="ORF">FXF69_24120</name>
</gene>
<evidence type="ECO:0000256" key="7">
    <source>
        <dbReference type="ARBA" id="ARBA00023136"/>
    </source>
</evidence>
<organism evidence="10 11">
    <name type="scientific">Actinomadura chibensis</name>
    <dbReference type="NCBI Taxonomy" id="392828"/>
    <lineage>
        <taxon>Bacteria</taxon>
        <taxon>Bacillati</taxon>
        <taxon>Actinomycetota</taxon>
        <taxon>Actinomycetes</taxon>
        <taxon>Streptosporangiales</taxon>
        <taxon>Thermomonosporaceae</taxon>
        <taxon>Actinomadura</taxon>
    </lineage>
</organism>